<organism evidence="1">
    <name type="scientific">Anguilla anguilla</name>
    <name type="common">European freshwater eel</name>
    <name type="synonym">Muraena anguilla</name>
    <dbReference type="NCBI Taxonomy" id="7936"/>
    <lineage>
        <taxon>Eukaryota</taxon>
        <taxon>Metazoa</taxon>
        <taxon>Chordata</taxon>
        <taxon>Craniata</taxon>
        <taxon>Vertebrata</taxon>
        <taxon>Euteleostomi</taxon>
        <taxon>Actinopterygii</taxon>
        <taxon>Neopterygii</taxon>
        <taxon>Teleostei</taxon>
        <taxon>Anguilliformes</taxon>
        <taxon>Anguillidae</taxon>
        <taxon>Anguilla</taxon>
    </lineage>
</organism>
<proteinExistence type="predicted"/>
<accession>A0A0E9WII9</accession>
<reference evidence="1" key="2">
    <citation type="journal article" date="2015" name="Fish Shellfish Immunol.">
        <title>Early steps in the European eel (Anguilla anguilla)-Vibrio vulnificus interaction in the gills: Role of the RtxA13 toxin.</title>
        <authorList>
            <person name="Callol A."/>
            <person name="Pajuelo D."/>
            <person name="Ebbesson L."/>
            <person name="Teles M."/>
            <person name="MacKenzie S."/>
            <person name="Amaro C."/>
        </authorList>
    </citation>
    <scope>NUCLEOTIDE SEQUENCE</scope>
</reference>
<sequence>MWCRIYHIKMRGLLVRIIKCYRLYLWIKILLLND</sequence>
<name>A0A0E9WII9_ANGAN</name>
<dbReference type="AlphaFoldDB" id="A0A0E9WII9"/>
<protein>
    <submittedName>
        <fullName evidence="1">Uncharacterized protein</fullName>
    </submittedName>
</protein>
<evidence type="ECO:0000313" key="1">
    <source>
        <dbReference type="EMBL" id="JAH89375.1"/>
    </source>
</evidence>
<dbReference type="EMBL" id="GBXM01019202">
    <property type="protein sequence ID" value="JAH89375.1"/>
    <property type="molecule type" value="Transcribed_RNA"/>
</dbReference>
<reference evidence="1" key="1">
    <citation type="submission" date="2014-11" db="EMBL/GenBank/DDBJ databases">
        <authorList>
            <person name="Amaro Gonzalez C."/>
        </authorList>
    </citation>
    <scope>NUCLEOTIDE SEQUENCE</scope>
</reference>